<dbReference type="CDD" id="cd00093">
    <property type="entry name" value="HTH_XRE"/>
    <property type="match status" value="1"/>
</dbReference>
<sequence>MSHIEKDEAKRVNISQYIVKARRKLKMSQKDLAEALGVSQGSVSKWEAGKESPRAETVERIKVLSGVAQPEENDALSEAADNSLEARRFSHFYEVPLRGRLMDGLPYEPFNASDPRTLMLYLDGRFAESRLEAWIVEGKYPDLPRSFIGVFELEVSGRILETRTQVGRHHRVLTRTVARDETVRMSIEEIHGSPRRGWWLWPLDRQTKDSNLPVLLTEDGVSPEGGITLEGILVAVMYEPSTAPARSLF</sequence>
<dbReference type="AlphaFoldDB" id="A0A2W4C1P0"/>
<dbReference type="GO" id="GO:0003677">
    <property type="term" value="F:DNA binding"/>
    <property type="evidence" value="ECO:0007669"/>
    <property type="project" value="InterPro"/>
</dbReference>
<protein>
    <recommendedName>
        <fullName evidence="1">HTH cro/C1-type domain-containing protein</fullName>
    </recommendedName>
</protein>
<dbReference type="SMART" id="SM00530">
    <property type="entry name" value="HTH_XRE"/>
    <property type="match status" value="1"/>
</dbReference>
<evidence type="ECO:0000313" key="3">
    <source>
        <dbReference type="Proteomes" id="UP000248925"/>
    </source>
</evidence>
<feature type="domain" description="HTH cro/C1-type" evidence="1">
    <location>
        <begin position="18"/>
        <end position="61"/>
    </location>
</feature>
<comment type="caution">
    <text evidence="2">The sequence shown here is derived from an EMBL/GenBank/DDBJ whole genome shotgun (WGS) entry which is preliminary data.</text>
</comment>
<keyword evidence="3" id="KW-1185">Reference proteome</keyword>
<reference evidence="2 3" key="1">
    <citation type="journal article" date="2018" name="Sci. Rep.">
        <title>Rhizobium tumorigenes sp. nov., a novel plant tumorigenic bacterium isolated from cane gall tumors on thornless blackberry.</title>
        <authorList>
            <person name="Kuzmanovi N."/>
            <person name="Smalla K."/>
            <person name="Gronow S."/>
            <person name="PuBawska J."/>
        </authorList>
    </citation>
    <scope>NUCLEOTIDE SEQUENCE [LARGE SCALE GENOMIC DNA]</scope>
    <source>
        <strain evidence="2 3">CCBAU 85046</strain>
    </source>
</reference>
<organism evidence="2 3">
    <name type="scientific">Rhizobium tubonense</name>
    <dbReference type="NCBI Taxonomy" id="484088"/>
    <lineage>
        <taxon>Bacteria</taxon>
        <taxon>Pseudomonadati</taxon>
        <taxon>Pseudomonadota</taxon>
        <taxon>Alphaproteobacteria</taxon>
        <taxon>Hyphomicrobiales</taxon>
        <taxon>Rhizobiaceae</taxon>
        <taxon>Rhizobium/Agrobacterium group</taxon>
        <taxon>Rhizobium</taxon>
    </lineage>
</organism>
<dbReference type="Proteomes" id="UP000248925">
    <property type="component" value="Unassembled WGS sequence"/>
</dbReference>
<dbReference type="SUPFAM" id="SSF47413">
    <property type="entry name" value="lambda repressor-like DNA-binding domains"/>
    <property type="match status" value="1"/>
</dbReference>
<dbReference type="EMBL" id="PCDP01000082">
    <property type="protein sequence ID" value="PZM07602.1"/>
    <property type="molecule type" value="Genomic_DNA"/>
</dbReference>
<dbReference type="Gene3D" id="1.10.260.40">
    <property type="entry name" value="lambda repressor-like DNA-binding domains"/>
    <property type="match status" value="1"/>
</dbReference>
<proteinExistence type="predicted"/>
<evidence type="ECO:0000259" key="1">
    <source>
        <dbReference type="PROSITE" id="PS50943"/>
    </source>
</evidence>
<accession>A0A2W4C1P0</accession>
<dbReference type="OrthoDB" id="123556at2"/>
<evidence type="ECO:0000313" key="2">
    <source>
        <dbReference type="EMBL" id="PZM07602.1"/>
    </source>
</evidence>
<gene>
    <name evidence="2" type="ORF">CPY51_31225</name>
</gene>
<dbReference type="PROSITE" id="PS50943">
    <property type="entry name" value="HTH_CROC1"/>
    <property type="match status" value="1"/>
</dbReference>
<dbReference type="InterPro" id="IPR001387">
    <property type="entry name" value="Cro/C1-type_HTH"/>
</dbReference>
<name>A0A2W4C1P0_9HYPH</name>
<dbReference type="InterPro" id="IPR010982">
    <property type="entry name" value="Lambda_DNA-bd_dom_sf"/>
</dbReference>
<dbReference type="RefSeq" id="WP_111164262.1">
    <property type="nucleotide sequence ID" value="NZ_PCDP01000082.1"/>
</dbReference>
<dbReference type="Pfam" id="PF01381">
    <property type="entry name" value="HTH_3"/>
    <property type="match status" value="1"/>
</dbReference>